<organism evidence="1 2">
    <name type="scientific">Novosphingobium lindaniclasticum LE124</name>
    <dbReference type="NCBI Taxonomy" id="1096930"/>
    <lineage>
        <taxon>Bacteria</taxon>
        <taxon>Pseudomonadati</taxon>
        <taxon>Pseudomonadota</taxon>
        <taxon>Alphaproteobacteria</taxon>
        <taxon>Sphingomonadales</taxon>
        <taxon>Sphingomonadaceae</taxon>
        <taxon>Novosphingobium</taxon>
    </lineage>
</organism>
<name>T0J7U9_9SPHN</name>
<sequence>MKINVAAAVLGAIAIGLLAGACLPAGSDADVPVVVAAAQSGHRLD</sequence>
<proteinExistence type="predicted"/>
<reference evidence="1 2" key="1">
    <citation type="journal article" date="2013" name="Genome Announc.">
        <title>Genome Sequence of Novosphingobium lindaniclasticum LE124T, Isolated from a Hexachlorocyclohexane Dumpsite.</title>
        <authorList>
            <person name="Saxena A."/>
            <person name="Nayyar N."/>
            <person name="Sangwan N."/>
            <person name="Kumari R."/>
            <person name="Khurana J.P."/>
            <person name="Lal R."/>
        </authorList>
    </citation>
    <scope>NUCLEOTIDE SEQUENCE [LARGE SCALE GENOMIC DNA]</scope>
    <source>
        <strain evidence="1 2">LE124</strain>
    </source>
</reference>
<dbReference type="RefSeq" id="WP_021233104.1">
    <property type="nucleotide sequence ID" value="NZ_ATHL01000046.1"/>
</dbReference>
<comment type="caution">
    <text evidence="1">The sequence shown here is derived from an EMBL/GenBank/DDBJ whole genome shotgun (WGS) entry which is preliminary data.</text>
</comment>
<evidence type="ECO:0000313" key="1">
    <source>
        <dbReference type="EMBL" id="EQB18034.1"/>
    </source>
</evidence>
<accession>T0J7U9</accession>
<gene>
    <name evidence="1" type="ORF">L284_05745</name>
</gene>
<keyword evidence="2" id="KW-1185">Reference proteome</keyword>
<dbReference type="Proteomes" id="UP000015527">
    <property type="component" value="Unassembled WGS sequence"/>
</dbReference>
<evidence type="ECO:0000313" key="2">
    <source>
        <dbReference type="Proteomes" id="UP000015527"/>
    </source>
</evidence>
<dbReference type="AlphaFoldDB" id="T0J7U9"/>
<dbReference type="PATRIC" id="fig|1096930.3.peg.1136"/>
<dbReference type="EMBL" id="ATHL01000046">
    <property type="protein sequence ID" value="EQB18034.1"/>
    <property type="molecule type" value="Genomic_DNA"/>
</dbReference>
<protein>
    <submittedName>
        <fullName evidence="1">Uncharacterized protein</fullName>
    </submittedName>
</protein>
<dbReference type="PROSITE" id="PS51257">
    <property type="entry name" value="PROKAR_LIPOPROTEIN"/>
    <property type="match status" value="1"/>
</dbReference>